<evidence type="ECO:0008006" key="9">
    <source>
        <dbReference type="Google" id="ProtNLM"/>
    </source>
</evidence>
<dbReference type="Gramene" id="GBG62837">
    <property type="protein sequence ID" value="GBG62837"/>
    <property type="gene ID" value="CBR_g32422"/>
</dbReference>
<dbReference type="OrthoDB" id="198735at2759"/>
<dbReference type="InterPro" id="IPR011051">
    <property type="entry name" value="RmlC_Cupin_sf"/>
</dbReference>
<reference evidence="7 8" key="1">
    <citation type="journal article" date="2018" name="Cell">
        <title>The Chara Genome: Secondary Complexity and Implications for Plant Terrestrialization.</title>
        <authorList>
            <person name="Nishiyama T."/>
            <person name="Sakayama H."/>
            <person name="Vries J.D."/>
            <person name="Buschmann H."/>
            <person name="Saint-Marcoux D."/>
            <person name="Ullrich K.K."/>
            <person name="Haas F.B."/>
            <person name="Vanderstraeten L."/>
            <person name="Becker D."/>
            <person name="Lang D."/>
            <person name="Vosolsobe S."/>
            <person name="Rombauts S."/>
            <person name="Wilhelmsson P.K.I."/>
            <person name="Janitza P."/>
            <person name="Kern R."/>
            <person name="Heyl A."/>
            <person name="Rumpler F."/>
            <person name="Villalobos L.I.A.C."/>
            <person name="Clay J.M."/>
            <person name="Skokan R."/>
            <person name="Toyoda A."/>
            <person name="Suzuki Y."/>
            <person name="Kagoshima H."/>
            <person name="Schijlen E."/>
            <person name="Tajeshwar N."/>
            <person name="Catarino B."/>
            <person name="Hetherington A.J."/>
            <person name="Saltykova A."/>
            <person name="Bonnot C."/>
            <person name="Breuninger H."/>
            <person name="Symeonidi A."/>
            <person name="Radhakrishnan G.V."/>
            <person name="Van Nieuwerburgh F."/>
            <person name="Deforce D."/>
            <person name="Chang C."/>
            <person name="Karol K.G."/>
            <person name="Hedrich R."/>
            <person name="Ulvskov P."/>
            <person name="Glockner G."/>
            <person name="Delwiche C.F."/>
            <person name="Petrasek J."/>
            <person name="Van de Peer Y."/>
            <person name="Friml J."/>
            <person name="Beilby M."/>
            <person name="Dolan L."/>
            <person name="Kohara Y."/>
            <person name="Sugano S."/>
            <person name="Fujiyama A."/>
            <person name="Delaux P.-M."/>
            <person name="Quint M."/>
            <person name="TheiBen G."/>
            <person name="Hagemann M."/>
            <person name="Harholt J."/>
            <person name="Dunand C."/>
            <person name="Zachgo S."/>
            <person name="Langdale J."/>
            <person name="Maumus F."/>
            <person name="Straeten D.V.D."/>
            <person name="Gould S.B."/>
            <person name="Rensing S.A."/>
        </authorList>
    </citation>
    <scope>NUCLEOTIDE SEQUENCE [LARGE SCALE GENOMIC DNA]</scope>
    <source>
        <strain evidence="7 8">S276</strain>
    </source>
</reference>
<dbReference type="Pfam" id="PF05726">
    <property type="entry name" value="Pirin_C"/>
    <property type="match status" value="1"/>
</dbReference>
<feature type="binding site" evidence="2">
    <location>
        <position position="117"/>
    </location>
    <ligand>
        <name>Fe cation</name>
        <dbReference type="ChEBI" id="CHEBI:24875"/>
    </ligand>
</feature>
<dbReference type="PANTHER" id="PTHR13903:SF8">
    <property type="entry name" value="PIRIN"/>
    <property type="match status" value="1"/>
</dbReference>
<evidence type="ECO:0000256" key="4">
    <source>
        <dbReference type="SAM" id="MobiDB-lite"/>
    </source>
</evidence>
<keyword evidence="8" id="KW-1185">Reference proteome</keyword>
<accession>A0A388JYJ3</accession>
<feature type="region of interest" description="Disordered" evidence="4">
    <location>
        <begin position="1"/>
        <end position="20"/>
    </location>
</feature>
<evidence type="ECO:0000256" key="3">
    <source>
        <dbReference type="RuleBase" id="RU003457"/>
    </source>
</evidence>
<comment type="similarity">
    <text evidence="1 3">Belongs to the pirin family.</text>
</comment>
<feature type="binding site" evidence="2">
    <location>
        <position position="75"/>
    </location>
    <ligand>
        <name>Fe cation</name>
        <dbReference type="ChEBI" id="CHEBI:24875"/>
    </ligand>
</feature>
<feature type="domain" description="Pirin C-terminal" evidence="6">
    <location>
        <begin position="189"/>
        <end position="292"/>
    </location>
</feature>
<dbReference type="PANTHER" id="PTHR13903">
    <property type="entry name" value="PIRIN-RELATED"/>
    <property type="match status" value="1"/>
</dbReference>
<dbReference type="AlphaFoldDB" id="A0A388JYJ3"/>
<dbReference type="SUPFAM" id="SSF51182">
    <property type="entry name" value="RmlC-like cupins"/>
    <property type="match status" value="1"/>
</dbReference>
<sequence>MAVASASLLSTMPPPSLPFKDPRVVDRKLSAREIDEGVMRVRRGIGMAELRTLDPFLLLDEVKGKAPAGFPDHPHRGFQTVTYVLKGSVVHEDFQGRQGTIRDGDVQWMTAGRGIVHSEMIGSAEEETHAFQLWVNLAAKDKLMAPSYQEIQAKDIPVGEARGVKVVVIAGTAFGVTSPVFTQVPMMFLDFNLEPGWEMHQPVPAGWSSFIYIISGFAIFGANRVKSGPHCTLVLGPGDGITVRNEGREDCRFLLVGGSPLREPIAQSGPFVMNTKDELRTAFLDYQYGRNGFQKASQWRSRHRQGGS</sequence>
<feature type="domain" description="Pirin N-terminal" evidence="5">
    <location>
        <begin position="39"/>
        <end position="135"/>
    </location>
</feature>
<name>A0A388JYJ3_CHABU</name>
<dbReference type="PIRSF" id="PIRSF006232">
    <property type="entry name" value="Pirin"/>
    <property type="match status" value="1"/>
</dbReference>
<keyword evidence="2" id="KW-0408">Iron</keyword>
<evidence type="ECO:0000256" key="1">
    <source>
        <dbReference type="ARBA" id="ARBA00008416"/>
    </source>
</evidence>
<feature type="compositionally biased region" description="Low complexity" evidence="4">
    <location>
        <begin position="1"/>
        <end position="11"/>
    </location>
</feature>
<keyword evidence="2" id="KW-0479">Metal-binding</keyword>
<dbReference type="InterPro" id="IPR003829">
    <property type="entry name" value="Pirin_N_dom"/>
</dbReference>
<feature type="binding site" evidence="2">
    <location>
        <position position="119"/>
    </location>
    <ligand>
        <name>Fe cation</name>
        <dbReference type="ChEBI" id="CHEBI:24875"/>
    </ligand>
</feature>
<dbReference type="InterPro" id="IPR014710">
    <property type="entry name" value="RmlC-like_jellyroll"/>
</dbReference>
<dbReference type="Pfam" id="PF02678">
    <property type="entry name" value="Pirin"/>
    <property type="match status" value="1"/>
</dbReference>
<dbReference type="OMA" id="TPWHPHR"/>
<dbReference type="CDD" id="cd02909">
    <property type="entry name" value="cupin_pirin_N"/>
    <property type="match status" value="1"/>
</dbReference>
<evidence type="ECO:0000259" key="5">
    <source>
        <dbReference type="Pfam" id="PF02678"/>
    </source>
</evidence>
<dbReference type="STRING" id="69332.A0A388JYJ3"/>
<comment type="caution">
    <text evidence="7">The sequence shown here is derived from an EMBL/GenBank/DDBJ whole genome shotgun (WGS) entry which is preliminary data.</text>
</comment>
<evidence type="ECO:0000313" key="7">
    <source>
        <dbReference type="EMBL" id="GBG62837.1"/>
    </source>
</evidence>
<dbReference type="InterPro" id="IPR008778">
    <property type="entry name" value="Pirin_C_dom"/>
</dbReference>
<dbReference type="Gene3D" id="2.60.120.10">
    <property type="entry name" value="Jelly Rolls"/>
    <property type="match status" value="2"/>
</dbReference>
<feature type="binding site" evidence="2">
    <location>
        <position position="73"/>
    </location>
    <ligand>
        <name>Fe cation</name>
        <dbReference type="ChEBI" id="CHEBI:24875"/>
    </ligand>
</feature>
<dbReference type="GO" id="GO:0046872">
    <property type="term" value="F:metal ion binding"/>
    <property type="evidence" value="ECO:0007669"/>
    <property type="project" value="UniProtKB-KW"/>
</dbReference>
<gene>
    <name evidence="7" type="ORF">CBR_g32422</name>
</gene>
<evidence type="ECO:0000259" key="6">
    <source>
        <dbReference type="Pfam" id="PF05726"/>
    </source>
</evidence>
<dbReference type="Proteomes" id="UP000265515">
    <property type="component" value="Unassembled WGS sequence"/>
</dbReference>
<dbReference type="EMBL" id="BFEA01000032">
    <property type="protein sequence ID" value="GBG62837.1"/>
    <property type="molecule type" value="Genomic_DNA"/>
</dbReference>
<evidence type="ECO:0000256" key="2">
    <source>
        <dbReference type="PIRSR" id="PIRSR006232-1"/>
    </source>
</evidence>
<dbReference type="CDD" id="cd02247">
    <property type="entry name" value="cupin_pirin_C"/>
    <property type="match status" value="1"/>
</dbReference>
<organism evidence="7 8">
    <name type="scientific">Chara braunii</name>
    <name type="common">Braun's stonewort</name>
    <dbReference type="NCBI Taxonomy" id="69332"/>
    <lineage>
        <taxon>Eukaryota</taxon>
        <taxon>Viridiplantae</taxon>
        <taxon>Streptophyta</taxon>
        <taxon>Charophyceae</taxon>
        <taxon>Charales</taxon>
        <taxon>Characeae</taxon>
        <taxon>Chara</taxon>
    </lineage>
</organism>
<proteinExistence type="inferred from homology"/>
<protein>
    <recommendedName>
        <fullName evidence="9">Pirin-like protein</fullName>
    </recommendedName>
</protein>
<dbReference type="InterPro" id="IPR012093">
    <property type="entry name" value="Pirin"/>
</dbReference>
<evidence type="ECO:0000313" key="8">
    <source>
        <dbReference type="Proteomes" id="UP000265515"/>
    </source>
</evidence>
<comment type="cofactor">
    <cofactor evidence="2">
        <name>Fe cation</name>
        <dbReference type="ChEBI" id="CHEBI:24875"/>
    </cofactor>
    <text evidence="2">Binds 1 Fe cation per subunit.</text>
</comment>